<organism evidence="2 3">
    <name type="scientific">Cutaneotrichosporon oleaginosum</name>
    <dbReference type="NCBI Taxonomy" id="879819"/>
    <lineage>
        <taxon>Eukaryota</taxon>
        <taxon>Fungi</taxon>
        <taxon>Dikarya</taxon>
        <taxon>Basidiomycota</taxon>
        <taxon>Agaricomycotina</taxon>
        <taxon>Tremellomycetes</taxon>
        <taxon>Trichosporonales</taxon>
        <taxon>Trichosporonaceae</taxon>
        <taxon>Cutaneotrichosporon</taxon>
    </lineage>
</organism>
<feature type="compositionally biased region" description="Polar residues" evidence="1">
    <location>
        <begin position="1"/>
        <end position="21"/>
    </location>
</feature>
<reference evidence="2 3" key="1">
    <citation type="submission" date="2015-03" db="EMBL/GenBank/DDBJ databases">
        <title>Genomics and transcriptomics of the oil-accumulating basidiomycete yeast T. oleaginosus allow insights into substrate utilization and the diverse evolutionary trajectories of mating systems in fungi.</title>
        <authorList>
            <consortium name="DOE Joint Genome Institute"/>
            <person name="Kourist R."/>
            <person name="Kracht O."/>
            <person name="Bracharz F."/>
            <person name="Lipzen A."/>
            <person name="Nolan M."/>
            <person name="Ohm R."/>
            <person name="Grigoriev I."/>
            <person name="Sun S."/>
            <person name="Heitman J."/>
            <person name="Bruck T."/>
            <person name="Nowrousian M."/>
        </authorList>
    </citation>
    <scope>NUCLEOTIDE SEQUENCE [LARGE SCALE GENOMIC DNA]</scope>
    <source>
        <strain evidence="2 3">IBC0246</strain>
    </source>
</reference>
<accession>A0A0J0XTL9</accession>
<feature type="region of interest" description="Disordered" evidence="1">
    <location>
        <begin position="1"/>
        <end position="112"/>
    </location>
</feature>
<evidence type="ECO:0000313" key="3">
    <source>
        <dbReference type="Proteomes" id="UP000053611"/>
    </source>
</evidence>
<dbReference type="RefSeq" id="XP_018280917.1">
    <property type="nucleotide sequence ID" value="XM_018422438.1"/>
</dbReference>
<sequence>MPLAQQSGPQTWQQASATPTAHTYDVRSPHPSNPQIWQQPQSAHGYSTSSLQPPGPQAQQQESPVQPAQYHQPTSPQPSAGQTPVQTETDPVPQRLELPSTYHELRSMTTDSRTQEFLGTLEALPSVESLVGPRHSTSVTMRMAQYLLREEEEEQRRGMGGPPAD</sequence>
<keyword evidence="3" id="KW-1185">Reference proteome</keyword>
<feature type="compositionally biased region" description="Polar residues" evidence="1">
    <location>
        <begin position="33"/>
        <end position="89"/>
    </location>
</feature>
<dbReference type="AlphaFoldDB" id="A0A0J0XTL9"/>
<gene>
    <name evidence="2" type="ORF">CC85DRAFT_283653</name>
</gene>
<name>A0A0J0XTL9_9TREE</name>
<evidence type="ECO:0000313" key="2">
    <source>
        <dbReference type="EMBL" id="KLT44426.1"/>
    </source>
</evidence>
<protein>
    <submittedName>
        <fullName evidence="2">Uncharacterized protein</fullName>
    </submittedName>
</protein>
<dbReference type="EMBL" id="KQ087187">
    <property type="protein sequence ID" value="KLT44426.1"/>
    <property type="molecule type" value="Genomic_DNA"/>
</dbReference>
<proteinExistence type="predicted"/>
<dbReference type="Proteomes" id="UP000053611">
    <property type="component" value="Unassembled WGS sequence"/>
</dbReference>
<evidence type="ECO:0000256" key="1">
    <source>
        <dbReference type="SAM" id="MobiDB-lite"/>
    </source>
</evidence>
<dbReference type="GeneID" id="28983041"/>